<sequence length="345" mass="36041">MVTTHERPGVYSVYAASAVVSGAARRGWAAVAARSQGGTPGKLYDLGRYEEAETTFGKEDALTALVKLLMANGAARVLAVPVEEEADYPAAFALLGEQESVKVVVCDSQTLSVQQALRDQVLADAQVRRERIAVVPGGAEESVSQLVARAKELNSERVVLVAPGISEEAGGALVAAAVAGAICGEGDPALPLGGVELRGIPGLALRYGESELDTLLQGGVTPVELAGGVCSVVRGVTTRTTTGGVSDSTWRELTTILVVDDVIPGVRNALRAKFPRAKNTAQTRGAVRSQVILELERKLASEIITGYGEVTVQPLEEAPTVCLVTFSFTVAHGLNQIWLSAQITV</sequence>
<dbReference type="RefSeq" id="WP_117141975.1">
    <property type="nucleotide sequence ID" value="NZ_CAKXKJ010000004.1"/>
</dbReference>
<evidence type="ECO:0000256" key="1">
    <source>
        <dbReference type="ARBA" id="ARBA00008005"/>
    </source>
</evidence>
<evidence type="ECO:0000313" key="4">
    <source>
        <dbReference type="EMBL" id="RFT07038.1"/>
    </source>
</evidence>
<dbReference type="GeneID" id="97994970"/>
<proteinExistence type="inferred from homology"/>
<dbReference type="Pfam" id="PF04984">
    <property type="entry name" value="Phage_sheath_1"/>
    <property type="match status" value="1"/>
</dbReference>
<protein>
    <submittedName>
        <fullName evidence="4">Phage tail sheath protein</fullName>
    </submittedName>
</protein>
<accession>A0A3E2B4U1</accession>
<organism evidence="4 5">
    <name type="scientific">Evtepia gabavorous</name>
    <dbReference type="NCBI Taxonomy" id="2211183"/>
    <lineage>
        <taxon>Bacteria</taxon>
        <taxon>Bacillati</taxon>
        <taxon>Bacillota</taxon>
        <taxon>Clostridia</taxon>
        <taxon>Eubacteriales</taxon>
        <taxon>Evtepia</taxon>
    </lineage>
</organism>
<name>A0A3E2B4U1_9FIRM</name>
<comment type="caution">
    <text evidence="4">The sequence shown here is derived from an EMBL/GenBank/DDBJ whole genome shotgun (WGS) entry which is preliminary data.</text>
</comment>
<dbReference type="EMBL" id="QQRQ01000005">
    <property type="protein sequence ID" value="RFT07038.1"/>
    <property type="molecule type" value="Genomic_DNA"/>
</dbReference>
<evidence type="ECO:0000259" key="2">
    <source>
        <dbReference type="Pfam" id="PF04984"/>
    </source>
</evidence>
<comment type="similarity">
    <text evidence="1">Belongs to the myoviridae tail sheath protein family.</text>
</comment>
<reference evidence="4 5" key="1">
    <citation type="submission" date="2018-07" db="EMBL/GenBank/DDBJ databases">
        <title>GABA Modulating Bacteria of the Human Gut Microbiota.</title>
        <authorList>
            <person name="Strandwitz P."/>
            <person name="Kim K.H."/>
            <person name="Terekhova D."/>
            <person name="Liu J.K."/>
            <person name="Sharma A."/>
            <person name="Levering J."/>
            <person name="Mcdonald D."/>
            <person name="Dietrich D."/>
            <person name="Ramadhar T.R."/>
            <person name="Lekbua A."/>
            <person name="Mroue N."/>
            <person name="Liston C."/>
            <person name="Stewart E.J."/>
            <person name="Dubin M.J."/>
            <person name="Zengler K."/>
            <person name="Knight R."/>
            <person name="Gilbert J.A."/>
            <person name="Clardy J."/>
            <person name="Lewis K."/>
        </authorList>
    </citation>
    <scope>NUCLEOTIDE SEQUENCE [LARGE SCALE GENOMIC DNA]</scope>
    <source>
        <strain evidence="4 5">KLE1738</strain>
    </source>
</reference>
<gene>
    <name evidence="4" type="ORF">DV520_04355</name>
</gene>
<dbReference type="InterPro" id="IPR035089">
    <property type="entry name" value="Phage_sheath_subtilisin"/>
</dbReference>
<evidence type="ECO:0000313" key="5">
    <source>
        <dbReference type="Proteomes" id="UP000260649"/>
    </source>
</evidence>
<feature type="domain" description="Tail sheath protein C-terminal" evidence="3">
    <location>
        <begin position="246"/>
        <end position="344"/>
    </location>
</feature>
<keyword evidence="5" id="KW-1185">Reference proteome</keyword>
<feature type="domain" description="Tail sheath protein subtilisin-like" evidence="2">
    <location>
        <begin position="86"/>
        <end position="238"/>
    </location>
</feature>
<dbReference type="Proteomes" id="UP000260649">
    <property type="component" value="Unassembled WGS sequence"/>
</dbReference>
<evidence type="ECO:0000259" key="3">
    <source>
        <dbReference type="Pfam" id="PF17482"/>
    </source>
</evidence>
<dbReference type="AlphaFoldDB" id="A0A3E2B4U1"/>
<dbReference type="OrthoDB" id="1847240at2"/>
<dbReference type="Pfam" id="PF17482">
    <property type="entry name" value="Phage_sheath_1C"/>
    <property type="match status" value="1"/>
</dbReference>
<dbReference type="InterPro" id="IPR020287">
    <property type="entry name" value="Tail_sheath_C"/>
</dbReference>